<feature type="domain" description="Integral membrane protein YccS N-terminal" evidence="8">
    <location>
        <begin position="68"/>
        <end position="321"/>
    </location>
</feature>
<keyword evidence="11" id="KW-1185">Reference proteome</keyword>
<sequence length="751" mass="86609">MNYTKKLKQFYSAKQTYAGVRSALAIVVPSIIFGYFGIFEMMFLFPLGTSFAGFVDNPGPFIRRRNTLIGSIISFFVVAIIASLLKDFPILGFLEIIIFSMFFNMIGIYGARLTSLGGLSLIVLAIFIDGHITSGHIVISVLSFVAGSIWYFLLLLVLSKLQPYKLARQMVGENYIELSQFLKVRSGFYKENTDISQVVKDLLGRQILIKNKQEETRELVFKTRKFVNESTTTSRLLMLLFINSIDLYERLFTSESDYKKLHQAFEGEEIFSKLERLLVILSEELENIGIAIQSGTKPKILHDIDAVYSDCFSTYFELRQRRLSSGNVEDFMILRQILMRIAEVGEDIKTIYTTATQDPKLAKSLSSGLDLEKFLPKEQPLNIKIFKNNFSLKSTHFRHAVRVTLAMLIGYAIALAFPDLGHSYWILITIIAIMRPAYSITKNRNILRLYGTSAGAALGFLIIYFVHIPWVLLLLLFLSMTICFMLIKTQYFWGVLFLTVYVFLTFNFLKPGGEMQLLEYRIFDTFIGGIVAFAVSYFVLPVWEHTQNKQFMKQTIRDNHKYFEEVMDIFLHQASDDERYRLLRKNAIISLANFSDNFQRMLSDPKAQQKRMEHIHQFVTTAHLSTAYIASLSRFAKSKELFPEVDFQTWKTKISSEFRKIETILNDDYYDQELNDKSDMTPEDYVDELLKKRKTEIANDGLVANTELDNVTHLTQLKSIRELLELIFSVVKDQRKIALKLRNQAVTTDKI</sequence>
<evidence type="ECO:0000256" key="2">
    <source>
        <dbReference type="ARBA" id="ARBA00022475"/>
    </source>
</evidence>
<evidence type="ECO:0000256" key="3">
    <source>
        <dbReference type="ARBA" id="ARBA00022692"/>
    </source>
</evidence>
<dbReference type="PANTHER" id="PTHR30509">
    <property type="entry name" value="P-HYDROXYBENZOIC ACID EFFLUX PUMP SUBUNIT-RELATED"/>
    <property type="match status" value="1"/>
</dbReference>
<evidence type="ECO:0000259" key="9">
    <source>
        <dbReference type="Pfam" id="PF13515"/>
    </source>
</evidence>
<evidence type="ECO:0000259" key="8">
    <source>
        <dbReference type="Pfam" id="PF12805"/>
    </source>
</evidence>
<feature type="transmembrane region" description="Helical" evidence="7">
    <location>
        <begin position="521"/>
        <end position="543"/>
    </location>
</feature>
<feature type="transmembrane region" description="Helical" evidence="7">
    <location>
        <begin position="134"/>
        <end position="158"/>
    </location>
</feature>
<dbReference type="AlphaFoldDB" id="A0A1G6ZM81"/>
<keyword evidence="5 7" id="KW-0472">Membrane</keyword>
<dbReference type="Proteomes" id="UP000198517">
    <property type="component" value="Unassembled WGS sequence"/>
</dbReference>
<keyword evidence="2" id="KW-1003">Cell membrane</keyword>
<evidence type="ECO:0000256" key="6">
    <source>
        <dbReference type="ARBA" id="ARBA00043993"/>
    </source>
</evidence>
<evidence type="ECO:0000256" key="7">
    <source>
        <dbReference type="SAM" id="Phobius"/>
    </source>
</evidence>
<dbReference type="PANTHER" id="PTHR30509:SF9">
    <property type="entry name" value="MULTIDRUG RESISTANCE PROTEIN MDTO"/>
    <property type="match status" value="1"/>
</dbReference>
<evidence type="ECO:0000256" key="5">
    <source>
        <dbReference type="ARBA" id="ARBA00023136"/>
    </source>
</evidence>
<proteinExistence type="inferred from homology"/>
<feature type="transmembrane region" description="Helical" evidence="7">
    <location>
        <begin position="490"/>
        <end position="509"/>
    </location>
</feature>
<evidence type="ECO:0000313" key="10">
    <source>
        <dbReference type="EMBL" id="SDE03709.1"/>
    </source>
</evidence>
<name>A0A1G6ZM81_9FLAO</name>
<feature type="transmembrane region" description="Helical" evidence="7">
    <location>
        <begin position="453"/>
        <end position="478"/>
    </location>
</feature>
<protein>
    <submittedName>
        <fullName evidence="10">Uncharacterized membrane protein YccC</fullName>
    </submittedName>
</protein>
<evidence type="ECO:0000256" key="1">
    <source>
        <dbReference type="ARBA" id="ARBA00004651"/>
    </source>
</evidence>
<dbReference type="EMBL" id="FNAS01000002">
    <property type="protein sequence ID" value="SDE03709.1"/>
    <property type="molecule type" value="Genomic_DNA"/>
</dbReference>
<evidence type="ECO:0000313" key="11">
    <source>
        <dbReference type="Proteomes" id="UP000198517"/>
    </source>
</evidence>
<dbReference type="Pfam" id="PF13515">
    <property type="entry name" value="FUSC_2"/>
    <property type="match status" value="1"/>
</dbReference>
<dbReference type="InterPro" id="IPR049453">
    <property type="entry name" value="Memb_transporter_dom"/>
</dbReference>
<feature type="domain" description="Integral membrane bound transporter" evidence="9">
    <location>
        <begin position="411"/>
        <end position="535"/>
    </location>
</feature>
<feature type="transmembrane region" description="Helical" evidence="7">
    <location>
        <begin position="400"/>
        <end position="417"/>
    </location>
</feature>
<keyword evidence="4 7" id="KW-1133">Transmembrane helix</keyword>
<comment type="subcellular location">
    <subcellularLocation>
        <location evidence="1">Cell membrane</location>
        <topology evidence="1">Multi-pass membrane protein</topology>
    </subcellularLocation>
</comment>
<feature type="transmembrane region" description="Helical" evidence="7">
    <location>
        <begin position="106"/>
        <end position="128"/>
    </location>
</feature>
<feature type="transmembrane region" description="Helical" evidence="7">
    <location>
        <begin position="21"/>
        <end position="47"/>
    </location>
</feature>
<feature type="transmembrane region" description="Helical" evidence="7">
    <location>
        <begin position="67"/>
        <end position="85"/>
    </location>
</feature>
<reference evidence="10 11" key="1">
    <citation type="submission" date="2016-10" db="EMBL/GenBank/DDBJ databases">
        <authorList>
            <person name="de Groot N.N."/>
        </authorList>
    </citation>
    <scope>NUCLEOTIDE SEQUENCE [LARGE SCALE GENOMIC DNA]</scope>
    <source>
        <strain evidence="10 11">DSM 24015</strain>
    </source>
</reference>
<dbReference type="GO" id="GO:0005886">
    <property type="term" value="C:plasma membrane"/>
    <property type="evidence" value="ECO:0007669"/>
    <property type="project" value="UniProtKB-SubCell"/>
</dbReference>
<organism evidence="10 11">
    <name type="scientific">Riemerella columbipharyngis</name>
    <dbReference type="NCBI Taxonomy" id="1071918"/>
    <lineage>
        <taxon>Bacteria</taxon>
        <taxon>Pseudomonadati</taxon>
        <taxon>Bacteroidota</taxon>
        <taxon>Flavobacteriia</taxon>
        <taxon>Flavobacteriales</taxon>
        <taxon>Weeksellaceae</taxon>
        <taxon>Riemerella</taxon>
    </lineage>
</organism>
<evidence type="ECO:0000256" key="4">
    <source>
        <dbReference type="ARBA" id="ARBA00022989"/>
    </source>
</evidence>
<feature type="transmembrane region" description="Helical" evidence="7">
    <location>
        <begin position="423"/>
        <end position="441"/>
    </location>
</feature>
<dbReference type="RefSeq" id="WP_092735853.1">
    <property type="nucleotide sequence ID" value="NZ_FNAS01000002.1"/>
</dbReference>
<accession>A0A1G6ZM81</accession>
<comment type="similarity">
    <text evidence="6">Belongs to the YccS/YhfK family.</text>
</comment>
<dbReference type="Pfam" id="PF12805">
    <property type="entry name" value="FUSC-like"/>
    <property type="match status" value="1"/>
</dbReference>
<dbReference type="OrthoDB" id="8670769at2"/>
<gene>
    <name evidence="10" type="ORF">SAMN05421544_102138</name>
</gene>
<dbReference type="STRING" id="1071918.SAMN05421544_102138"/>
<dbReference type="InterPro" id="IPR032692">
    <property type="entry name" value="YccS_N"/>
</dbReference>
<keyword evidence="3 7" id="KW-0812">Transmembrane</keyword>